<dbReference type="InterPro" id="IPR007831">
    <property type="entry name" value="T2SS_GspE_N"/>
</dbReference>
<accession>A0A382T2U7</accession>
<dbReference type="PANTHER" id="PTHR30258:SF1">
    <property type="entry name" value="PROTEIN TRANSPORT PROTEIN HOFB HOMOLOG"/>
    <property type="match status" value="1"/>
</dbReference>
<evidence type="ECO:0000256" key="2">
    <source>
        <dbReference type="ARBA" id="ARBA00022840"/>
    </source>
</evidence>
<dbReference type="SUPFAM" id="SSF52540">
    <property type="entry name" value="P-loop containing nucleoside triphosphate hydrolases"/>
    <property type="match status" value="1"/>
</dbReference>
<dbReference type="GO" id="GO:0005886">
    <property type="term" value="C:plasma membrane"/>
    <property type="evidence" value="ECO:0007669"/>
    <property type="project" value="TreeGrafter"/>
</dbReference>
<reference evidence="5" key="1">
    <citation type="submission" date="2018-05" db="EMBL/GenBank/DDBJ databases">
        <authorList>
            <person name="Lanie J.A."/>
            <person name="Ng W.-L."/>
            <person name="Kazmierczak K.M."/>
            <person name="Andrzejewski T.M."/>
            <person name="Davidsen T.M."/>
            <person name="Wayne K.J."/>
            <person name="Tettelin H."/>
            <person name="Glass J.I."/>
            <person name="Rusch D."/>
            <person name="Podicherti R."/>
            <person name="Tsui H.-C.T."/>
            <person name="Winkler M.E."/>
        </authorList>
    </citation>
    <scope>NUCLEOTIDE SEQUENCE</scope>
</reference>
<dbReference type="SUPFAM" id="SSF160246">
    <property type="entry name" value="EspE N-terminal domain-like"/>
    <property type="match status" value="1"/>
</dbReference>
<feature type="non-terminal residue" evidence="5">
    <location>
        <position position="1"/>
    </location>
</feature>
<dbReference type="EMBL" id="UINC01132954">
    <property type="protein sequence ID" value="SVD15591.1"/>
    <property type="molecule type" value="Genomic_DNA"/>
</dbReference>
<dbReference type="GO" id="GO:0005524">
    <property type="term" value="F:ATP binding"/>
    <property type="evidence" value="ECO:0007669"/>
    <property type="project" value="UniProtKB-KW"/>
</dbReference>
<evidence type="ECO:0000259" key="4">
    <source>
        <dbReference type="Pfam" id="PF05157"/>
    </source>
</evidence>
<dbReference type="InterPro" id="IPR001482">
    <property type="entry name" value="T2SS/T4SS_dom"/>
</dbReference>
<dbReference type="InterPro" id="IPR037257">
    <property type="entry name" value="T2SS_E_N_sf"/>
</dbReference>
<dbReference type="InterPro" id="IPR027417">
    <property type="entry name" value="P-loop_NTPase"/>
</dbReference>
<keyword evidence="2" id="KW-0067">ATP-binding</keyword>
<feature type="domain" description="Bacterial type II secretion system protein E" evidence="3">
    <location>
        <begin position="161"/>
        <end position="306"/>
    </location>
</feature>
<evidence type="ECO:0000259" key="3">
    <source>
        <dbReference type="Pfam" id="PF00437"/>
    </source>
</evidence>
<dbReference type="Pfam" id="PF05157">
    <property type="entry name" value="MshEN"/>
    <property type="match status" value="1"/>
</dbReference>
<dbReference type="Pfam" id="PF00437">
    <property type="entry name" value="T2SSE"/>
    <property type="match status" value="1"/>
</dbReference>
<dbReference type="AlphaFoldDB" id="A0A382T2U7"/>
<dbReference type="PANTHER" id="PTHR30258">
    <property type="entry name" value="TYPE II SECRETION SYSTEM PROTEIN GSPE-RELATED"/>
    <property type="match status" value="1"/>
</dbReference>
<dbReference type="Gene3D" id="3.30.300.160">
    <property type="entry name" value="Type II secretion system, protein E, N-terminal domain"/>
    <property type="match status" value="1"/>
</dbReference>
<name>A0A382T2U7_9ZZZZ</name>
<protein>
    <recommendedName>
        <fullName evidence="6">Type II secretion system protein GspE N-terminal domain-containing protein</fullName>
    </recommendedName>
</protein>
<feature type="domain" description="Type II secretion system protein GspE N-terminal" evidence="4">
    <location>
        <begin position="51"/>
        <end position="123"/>
    </location>
</feature>
<keyword evidence="1" id="KW-0547">Nucleotide-binding</keyword>
<evidence type="ECO:0000256" key="1">
    <source>
        <dbReference type="ARBA" id="ARBA00022741"/>
    </source>
</evidence>
<evidence type="ECO:0008006" key="6">
    <source>
        <dbReference type="Google" id="ProtNLM"/>
    </source>
</evidence>
<dbReference type="Gene3D" id="3.30.450.90">
    <property type="match status" value="1"/>
</dbReference>
<dbReference type="FunFam" id="3.30.450.90:FF:000001">
    <property type="entry name" value="Type II secretion system ATPase GspE"/>
    <property type="match status" value="1"/>
</dbReference>
<organism evidence="5">
    <name type="scientific">marine metagenome</name>
    <dbReference type="NCBI Taxonomy" id="408172"/>
    <lineage>
        <taxon>unclassified sequences</taxon>
        <taxon>metagenomes</taxon>
        <taxon>ecological metagenomes</taxon>
    </lineage>
</organism>
<gene>
    <name evidence="5" type="ORF">METZ01_LOCUS368445</name>
</gene>
<evidence type="ECO:0000313" key="5">
    <source>
        <dbReference type="EMBL" id="SVD15591.1"/>
    </source>
</evidence>
<feature type="non-terminal residue" evidence="5">
    <location>
        <position position="306"/>
    </location>
</feature>
<sequence length="306" mass="33867">SQLSEALDDQKIKKEKIGRILLGKGYITENNLASAYSMQLGFKVISGEELLNSDEDVVSLLSEDFAKENLIIGVSKTDSTIVIAMEDPENIELIDSVKKITNLKPEIHVSGKSDIEKAIGVLYEKINKSDQIQDAISNISIISGDEEEGDELDLATEEVSAEDAPFVKLVNLMLSEAIKEDSSDIHIEPGKVDVNVRIRIDGVLIKIMSPPMTSLNGIVTRIKILSKLNIAEHRVPQDGRMRIKTKSRDIDVRVSILPTVHGEKVVLRLLGSGEKQLTLINLGFPENKLKVFRNWISKPYGMVIIS</sequence>
<proteinExistence type="predicted"/>
<dbReference type="GO" id="GO:0016887">
    <property type="term" value="F:ATP hydrolysis activity"/>
    <property type="evidence" value="ECO:0007669"/>
    <property type="project" value="TreeGrafter"/>
</dbReference>